<keyword evidence="11 12" id="KW-0660">Purine salvage</keyword>
<dbReference type="PATRIC" id="fig|1273125.3.peg.2669"/>
<comment type="function">
    <text evidence="2 12">Catalyzes a salvage reaction resulting in the formation of AMP, that is energically less costly than de novo synthesis.</text>
</comment>
<gene>
    <name evidence="12" type="primary">apt</name>
    <name evidence="14" type="ORF">Rrhod_2798</name>
</gene>
<dbReference type="HAMAP" id="MF_00004">
    <property type="entry name" value="Aden_phosphoribosyltr"/>
    <property type="match status" value="1"/>
</dbReference>
<comment type="catalytic activity">
    <reaction evidence="1 12">
        <text>AMP + diphosphate = 5-phospho-alpha-D-ribose 1-diphosphate + adenine</text>
        <dbReference type="Rhea" id="RHEA:16609"/>
        <dbReference type="ChEBI" id="CHEBI:16708"/>
        <dbReference type="ChEBI" id="CHEBI:33019"/>
        <dbReference type="ChEBI" id="CHEBI:58017"/>
        <dbReference type="ChEBI" id="CHEBI:456215"/>
        <dbReference type="EC" id="2.4.2.7"/>
    </reaction>
</comment>
<evidence type="ECO:0000256" key="2">
    <source>
        <dbReference type="ARBA" id="ARBA00003968"/>
    </source>
</evidence>
<dbReference type="Proteomes" id="UP000013525">
    <property type="component" value="Unassembled WGS sequence"/>
</dbReference>
<dbReference type="EMBL" id="APMY01000079">
    <property type="protein sequence ID" value="EOM75886.1"/>
    <property type="molecule type" value="Genomic_DNA"/>
</dbReference>
<dbReference type="InterPro" id="IPR005764">
    <property type="entry name" value="Ade_phspho_trans"/>
</dbReference>
<dbReference type="Pfam" id="PF00156">
    <property type="entry name" value="Pribosyltran"/>
    <property type="match status" value="1"/>
</dbReference>
<dbReference type="InterPro" id="IPR050054">
    <property type="entry name" value="UPRTase/APRTase"/>
</dbReference>
<evidence type="ECO:0000256" key="1">
    <source>
        <dbReference type="ARBA" id="ARBA00000868"/>
    </source>
</evidence>
<sequence>MGVSTMTARDEITRLTHWVEDFPVAGVRFADLTPVFADGGAFREIVGELSQCAGDDVDMIAAIDARGFLVGGGVADRLGTGLLAVRKKGKLPPPVHAQEFALEYGSDRLEIPATSVSLKGTRVLVVDDVLATGGTLVAASALLEAAGATVVGVGVVLEIGALRGRERMRERLGGTPVSALLTV</sequence>
<dbReference type="GO" id="GO:0006168">
    <property type="term" value="P:adenine salvage"/>
    <property type="evidence" value="ECO:0007669"/>
    <property type="project" value="InterPro"/>
</dbReference>
<evidence type="ECO:0000256" key="6">
    <source>
        <dbReference type="ARBA" id="ARBA00011738"/>
    </source>
</evidence>
<comment type="subunit">
    <text evidence="6 12">Homodimer.</text>
</comment>
<dbReference type="PANTHER" id="PTHR32315:SF3">
    <property type="entry name" value="ADENINE PHOSPHORIBOSYLTRANSFERASE"/>
    <property type="match status" value="1"/>
</dbReference>
<dbReference type="AlphaFoldDB" id="R7WKP9"/>
<evidence type="ECO:0000256" key="4">
    <source>
        <dbReference type="ARBA" id="ARBA00004659"/>
    </source>
</evidence>
<accession>R7WKP9</accession>
<evidence type="ECO:0000256" key="5">
    <source>
        <dbReference type="ARBA" id="ARBA00008391"/>
    </source>
</evidence>
<evidence type="ECO:0000256" key="8">
    <source>
        <dbReference type="ARBA" id="ARBA00022490"/>
    </source>
</evidence>
<dbReference type="GO" id="GO:0003999">
    <property type="term" value="F:adenine phosphoribosyltransferase activity"/>
    <property type="evidence" value="ECO:0007669"/>
    <property type="project" value="UniProtKB-UniRule"/>
</dbReference>
<keyword evidence="9 12" id="KW-0328">Glycosyltransferase</keyword>
<keyword evidence="8 12" id="KW-0963">Cytoplasm</keyword>
<dbReference type="SUPFAM" id="SSF53271">
    <property type="entry name" value="PRTase-like"/>
    <property type="match status" value="1"/>
</dbReference>
<evidence type="ECO:0000259" key="13">
    <source>
        <dbReference type="Pfam" id="PF00156"/>
    </source>
</evidence>
<dbReference type="FunFam" id="3.40.50.2020:FF:000004">
    <property type="entry name" value="Adenine phosphoribosyltransferase"/>
    <property type="match status" value="1"/>
</dbReference>
<evidence type="ECO:0000256" key="3">
    <source>
        <dbReference type="ARBA" id="ARBA00004496"/>
    </source>
</evidence>
<dbReference type="GO" id="GO:0044209">
    <property type="term" value="P:AMP salvage"/>
    <property type="evidence" value="ECO:0007669"/>
    <property type="project" value="UniProtKB-UniRule"/>
</dbReference>
<feature type="domain" description="Phosphoribosyltransferase" evidence="13">
    <location>
        <begin position="44"/>
        <end position="167"/>
    </location>
</feature>
<evidence type="ECO:0000313" key="14">
    <source>
        <dbReference type="EMBL" id="EOM75886.1"/>
    </source>
</evidence>
<evidence type="ECO:0000256" key="9">
    <source>
        <dbReference type="ARBA" id="ARBA00022676"/>
    </source>
</evidence>
<dbReference type="eggNOG" id="COG0503">
    <property type="taxonomic scope" value="Bacteria"/>
</dbReference>
<dbReference type="CDD" id="cd06223">
    <property type="entry name" value="PRTases_typeI"/>
    <property type="match status" value="1"/>
</dbReference>
<dbReference type="NCBIfam" id="NF002636">
    <property type="entry name" value="PRK02304.1-5"/>
    <property type="match status" value="1"/>
</dbReference>
<comment type="similarity">
    <text evidence="5 12">Belongs to the purine/pyrimidine phosphoribosyltransferase family.</text>
</comment>
<comment type="pathway">
    <text evidence="4 12">Purine metabolism; AMP biosynthesis via salvage pathway; AMP from adenine: step 1/1.</text>
</comment>
<dbReference type="GO" id="GO:0005737">
    <property type="term" value="C:cytoplasm"/>
    <property type="evidence" value="ECO:0007669"/>
    <property type="project" value="UniProtKB-SubCell"/>
</dbReference>
<dbReference type="UniPathway" id="UPA00588">
    <property type="reaction ID" value="UER00646"/>
</dbReference>
<evidence type="ECO:0000313" key="15">
    <source>
        <dbReference type="Proteomes" id="UP000013525"/>
    </source>
</evidence>
<dbReference type="GO" id="GO:0002055">
    <property type="term" value="F:adenine binding"/>
    <property type="evidence" value="ECO:0007669"/>
    <property type="project" value="TreeGrafter"/>
</dbReference>
<dbReference type="GO" id="GO:0006166">
    <property type="term" value="P:purine ribonucleoside salvage"/>
    <property type="evidence" value="ECO:0007669"/>
    <property type="project" value="UniProtKB-KW"/>
</dbReference>
<dbReference type="Gene3D" id="3.40.50.2020">
    <property type="match status" value="1"/>
</dbReference>
<evidence type="ECO:0000256" key="10">
    <source>
        <dbReference type="ARBA" id="ARBA00022679"/>
    </source>
</evidence>
<organism evidence="14 15">
    <name type="scientific">Rhodococcus rhodnii LMG 5362</name>
    <dbReference type="NCBI Taxonomy" id="1273125"/>
    <lineage>
        <taxon>Bacteria</taxon>
        <taxon>Bacillati</taxon>
        <taxon>Actinomycetota</taxon>
        <taxon>Actinomycetes</taxon>
        <taxon>Mycobacteriales</taxon>
        <taxon>Nocardiaceae</taxon>
        <taxon>Rhodococcus</taxon>
    </lineage>
</organism>
<comment type="subcellular location">
    <subcellularLocation>
        <location evidence="3 12">Cytoplasm</location>
    </subcellularLocation>
</comment>
<comment type="caution">
    <text evidence="14">The sequence shown here is derived from an EMBL/GenBank/DDBJ whole genome shotgun (WGS) entry which is preliminary data.</text>
</comment>
<dbReference type="InterPro" id="IPR029057">
    <property type="entry name" value="PRTase-like"/>
</dbReference>
<evidence type="ECO:0000256" key="7">
    <source>
        <dbReference type="ARBA" id="ARBA00011893"/>
    </source>
</evidence>
<dbReference type="InterPro" id="IPR000836">
    <property type="entry name" value="PRTase_dom"/>
</dbReference>
<keyword evidence="15" id="KW-1185">Reference proteome</keyword>
<name>R7WKP9_9NOCA</name>
<evidence type="ECO:0000256" key="11">
    <source>
        <dbReference type="ARBA" id="ARBA00022726"/>
    </source>
</evidence>
<dbReference type="PANTHER" id="PTHR32315">
    <property type="entry name" value="ADENINE PHOSPHORIBOSYLTRANSFERASE"/>
    <property type="match status" value="1"/>
</dbReference>
<dbReference type="EC" id="2.4.2.7" evidence="7 12"/>
<evidence type="ECO:0000256" key="12">
    <source>
        <dbReference type="HAMAP-Rule" id="MF_00004"/>
    </source>
</evidence>
<protein>
    <recommendedName>
        <fullName evidence="7 12">Adenine phosphoribosyltransferase</fullName>
        <shortName evidence="12">APRT</shortName>
        <ecNumber evidence="7 12">2.4.2.7</ecNumber>
    </recommendedName>
</protein>
<keyword evidence="10 12" id="KW-0808">Transferase</keyword>
<proteinExistence type="inferred from homology"/>
<reference evidence="14 15" key="1">
    <citation type="journal article" date="2013" name="Genome Announc.">
        <title>Draft Genome Sequence of Rhodococcus rhodnii Strain LMG5362, a Symbiont of Rhodnius prolixus (Hemiptera, Reduviidae, Triatominae), the Principle Vector of Trypanosoma cruzi.</title>
        <authorList>
            <person name="Pachebat J.A."/>
            <person name="van Keulen G."/>
            <person name="Whitten M.M."/>
            <person name="Girdwood S."/>
            <person name="Del Sol R."/>
            <person name="Dyson P.J."/>
            <person name="Facey P.D."/>
        </authorList>
    </citation>
    <scope>NUCLEOTIDE SEQUENCE [LARGE SCALE GENOMIC DNA]</scope>
    <source>
        <strain evidence="14 15">LMG 5362</strain>
    </source>
</reference>
<dbReference type="GO" id="GO:0016208">
    <property type="term" value="F:AMP binding"/>
    <property type="evidence" value="ECO:0007669"/>
    <property type="project" value="TreeGrafter"/>
</dbReference>